<dbReference type="Proteomes" id="UP000287651">
    <property type="component" value="Unassembled WGS sequence"/>
</dbReference>
<organism evidence="1 2">
    <name type="scientific">Ensete ventricosum</name>
    <name type="common">Abyssinian banana</name>
    <name type="synonym">Musa ensete</name>
    <dbReference type="NCBI Taxonomy" id="4639"/>
    <lineage>
        <taxon>Eukaryota</taxon>
        <taxon>Viridiplantae</taxon>
        <taxon>Streptophyta</taxon>
        <taxon>Embryophyta</taxon>
        <taxon>Tracheophyta</taxon>
        <taxon>Spermatophyta</taxon>
        <taxon>Magnoliopsida</taxon>
        <taxon>Liliopsida</taxon>
        <taxon>Zingiberales</taxon>
        <taxon>Musaceae</taxon>
        <taxon>Ensete</taxon>
    </lineage>
</organism>
<proteinExistence type="predicted"/>
<sequence>MGARWEFAGGIEKLVGNIPRDRQRKTVRLAARMSETAGLTGGPRGSLMRNYSLGPRYMELSLEDKADLKRADDGPRLSLSIRLGSDNVVGLRREFAKRFAEGIGKVAGNTPRDHRKKTERLTSRMPEAVGLAGMRSWFSLLVIKSCNH</sequence>
<reference evidence="1 2" key="1">
    <citation type="journal article" date="2014" name="Agronomy (Basel)">
        <title>A Draft Genome Sequence for Ensete ventricosum, the Drought-Tolerant Tree Against Hunger.</title>
        <authorList>
            <person name="Harrison J."/>
            <person name="Moore K.A."/>
            <person name="Paszkiewicz K."/>
            <person name="Jones T."/>
            <person name="Grant M."/>
            <person name="Ambacheew D."/>
            <person name="Muzemil S."/>
            <person name="Studholme D.J."/>
        </authorList>
    </citation>
    <scope>NUCLEOTIDE SEQUENCE [LARGE SCALE GENOMIC DNA]</scope>
</reference>
<evidence type="ECO:0000313" key="2">
    <source>
        <dbReference type="Proteomes" id="UP000287651"/>
    </source>
</evidence>
<accession>A0A426Z243</accession>
<gene>
    <name evidence="1" type="ORF">B296_00010128</name>
</gene>
<protein>
    <submittedName>
        <fullName evidence="1">Uncharacterized protein</fullName>
    </submittedName>
</protein>
<name>A0A426Z243_ENSVE</name>
<dbReference type="AlphaFoldDB" id="A0A426Z243"/>
<dbReference type="EMBL" id="AMZH03008886">
    <property type="protein sequence ID" value="RRT58021.1"/>
    <property type="molecule type" value="Genomic_DNA"/>
</dbReference>
<evidence type="ECO:0000313" key="1">
    <source>
        <dbReference type="EMBL" id="RRT58021.1"/>
    </source>
</evidence>
<comment type="caution">
    <text evidence="1">The sequence shown here is derived from an EMBL/GenBank/DDBJ whole genome shotgun (WGS) entry which is preliminary data.</text>
</comment>